<dbReference type="PANTHER" id="PTHR12022:SF0">
    <property type="entry name" value="CYTOCHROME B-C1 COMPLEX SUBUNIT 7"/>
    <property type="match status" value="1"/>
</dbReference>
<evidence type="ECO:0000313" key="9">
    <source>
        <dbReference type="EMBL" id="KAF2074441.1"/>
    </source>
</evidence>
<accession>A0A8J4Q5R2</accession>
<keyword evidence="3" id="KW-0813">Transport</keyword>
<dbReference type="OrthoDB" id="425749at2759"/>
<name>A0A8J4Q5R2_9MYCE</name>
<dbReference type="AlphaFoldDB" id="A0A8J4Q5R2"/>
<keyword evidence="5" id="KW-0999">Mitochondrion inner membrane</keyword>
<comment type="subcellular location">
    <subcellularLocation>
        <location evidence="1">Mitochondrion inner membrane</location>
        <topology evidence="1">Peripheral membrane protein</topology>
        <orientation evidence="1">Matrix side</orientation>
    </subcellularLocation>
</comment>
<dbReference type="Gene3D" id="1.10.1090.10">
    <property type="entry name" value="Cytochrome b-c1 complex subunit 7"/>
    <property type="match status" value="1"/>
</dbReference>
<comment type="caution">
    <text evidence="9">The sequence shown here is derived from an EMBL/GenBank/DDBJ whole genome shotgun (WGS) entry which is preliminary data.</text>
</comment>
<dbReference type="GO" id="GO:0005743">
    <property type="term" value="C:mitochondrial inner membrane"/>
    <property type="evidence" value="ECO:0007669"/>
    <property type="project" value="UniProtKB-SubCell"/>
</dbReference>
<evidence type="ECO:0000256" key="4">
    <source>
        <dbReference type="ARBA" id="ARBA00022660"/>
    </source>
</evidence>
<evidence type="ECO:0000256" key="8">
    <source>
        <dbReference type="ARBA" id="ARBA00023136"/>
    </source>
</evidence>
<dbReference type="Proteomes" id="UP000695562">
    <property type="component" value="Unassembled WGS sequence"/>
</dbReference>
<evidence type="ECO:0000256" key="7">
    <source>
        <dbReference type="ARBA" id="ARBA00023128"/>
    </source>
</evidence>
<dbReference type="EMBL" id="AJWJ01000147">
    <property type="protein sequence ID" value="KAF2074441.1"/>
    <property type="molecule type" value="Genomic_DNA"/>
</dbReference>
<dbReference type="InterPro" id="IPR036544">
    <property type="entry name" value="QCR7_sf"/>
</dbReference>
<reference evidence="9" key="1">
    <citation type="submission" date="2020-01" db="EMBL/GenBank/DDBJ databases">
        <title>Development of genomics and gene disruption for Polysphondylium violaceum indicates a role for the polyketide synthase stlB in stalk morphogenesis.</title>
        <authorList>
            <person name="Narita B."/>
            <person name="Kawabe Y."/>
            <person name="Kin K."/>
            <person name="Saito T."/>
            <person name="Gibbs R."/>
            <person name="Kuspa A."/>
            <person name="Muzny D."/>
            <person name="Queller D."/>
            <person name="Richards S."/>
            <person name="Strassman J."/>
            <person name="Sucgang R."/>
            <person name="Worley K."/>
            <person name="Schaap P."/>
        </authorList>
    </citation>
    <scope>NUCLEOTIDE SEQUENCE</scope>
    <source>
        <strain evidence="9">QSvi11</strain>
    </source>
</reference>
<evidence type="ECO:0008006" key="11">
    <source>
        <dbReference type="Google" id="ProtNLM"/>
    </source>
</evidence>
<proteinExistence type="inferred from homology"/>
<keyword evidence="6" id="KW-0249">Electron transport</keyword>
<keyword evidence="8" id="KW-0472">Membrane</keyword>
<keyword evidence="10" id="KW-1185">Reference proteome</keyword>
<gene>
    <name evidence="9" type="ORF">CYY_004259</name>
</gene>
<dbReference type="InterPro" id="IPR003197">
    <property type="entry name" value="QCR7"/>
</dbReference>
<sequence length="109" mass="12850">MNIFKLLPESFVTKLQKSSWMEHRKLGLFYADLYNSTPVIEEVYSRLPDNVLAARDRRLRIAIDLSVKKQTLPEPEWSDLVADAQYTKMIESYAESVQKEHDLRKSFRD</sequence>
<keyword evidence="7" id="KW-0496">Mitochondrion</keyword>
<comment type="similarity">
    <text evidence="2">Belongs to the UQCRB/QCR7 family.</text>
</comment>
<evidence type="ECO:0000313" key="10">
    <source>
        <dbReference type="Proteomes" id="UP000695562"/>
    </source>
</evidence>
<protein>
    <recommendedName>
        <fullName evidence="11">Cytochrome b-c1 complex subunit 7</fullName>
    </recommendedName>
</protein>
<evidence type="ECO:0000256" key="5">
    <source>
        <dbReference type="ARBA" id="ARBA00022792"/>
    </source>
</evidence>
<evidence type="ECO:0000256" key="1">
    <source>
        <dbReference type="ARBA" id="ARBA00004443"/>
    </source>
</evidence>
<evidence type="ECO:0000256" key="3">
    <source>
        <dbReference type="ARBA" id="ARBA00022448"/>
    </source>
</evidence>
<dbReference type="Pfam" id="PF02271">
    <property type="entry name" value="UCR_14kD"/>
    <property type="match status" value="1"/>
</dbReference>
<keyword evidence="4" id="KW-0679">Respiratory chain</keyword>
<dbReference type="GO" id="GO:0045275">
    <property type="term" value="C:respiratory chain complex III"/>
    <property type="evidence" value="ECO:0007669"/>
    <property type="project" value="InterPro"/>
</dbReference>
<organism evidence="9 10">
    <name type="scientific">Polysphondylium violaceum</name>
    <dbReference type="NCBI Taxonomy" id="133409"/>
    <lineage>
        <taxon>Eukaryota</taxon>
        <taxon>Amoebozoa</taxon>
        <taxon>Evosea</taxon>
        <taxon>Eumycetozoa</taxon>
        <taxon>Dictyostelia</taxon>
        <taxon>Dictyosteliales</taxon>
        <taxon>Dictyosteliaceae</taxon>
        <taxon>Polysphondylium</taxon>
    </lineage>
</organism>
<dbReference type="GO" id="GO:0006122">
    <property type="term" value="P:mitochondrial electron transport, ubiquinol to cytochrome c"/>
    <property type="evidence" value="ECO:0007669"/>
    <property type="project" value="InterPro"/>
</dbReference>
<dbReference type="PANTHER" id="PTHR12022">
    <property type="entry name" value="UBIQUINOL-CYTOCHROME C REDUCTASE COMPLEX 14 KD PROTEIN"/>
    <property type="match status" value="1"/>
</dbReference>
<evidence type="ECO:0000256" key="6">
    <source>
        <dbReference type="ARBA" id="ARBA00022982"/>
    </source>
</evidence>
<evidence type="ECO:0000256" key="2">
    <source>
        <dbReference type="ARBA" id="ARBA00008554"/>
    </source>
</evidence>
<dbReference type="SUPFAM" id="SSF81524">
    <property type="entry name" value="14 kDa protein of cytochrome bc1 complex (Ubiquinol-cytochrome c reductase)"/>
    <property type="match status" value="1"/>
</dbReference>